<dbReference type="Proteomes" id="UP000557717">
    <property type="component" value="Unassembled WGS sequence"/>
</dbReference>
<feature type="transmembrane region" description="Helical" evidence="1">
    <location>
        <begin position="86"/>
        <end position="107"/>
    </location>
</feature>
<evidence type="ECO:0000313" key="2">
    <source>
        <dbReference type="EMBL" id="MBB5349787.1"/>
    </source>
</evidence>
<feature type="transmembrane region" description="Helical" evidence="1">
    <location>
        <begin position="62"/>
        <end position="80"/>
    </location>
</feature>
<keyword evidence="1" id="KW-1133">Transmembrane helix</keyword>
<dbReference type="RefSeq" id="WP_184014610.1">
    <property type="nucleotide sequence ID" value="NZ_JACHFD010000001.1"/>
</dbReference>
<gene>
    <name evidence="2" type="ORF">HNR46_000008</name>
</gene>
<keyword evidence="1" id="KW-0812">Transmembrane</keyword>
<feature type="transmembrane region" description="Helical" evidence="1">
    <location>
        <begin position="7"/>
        <end position="28"/>
    </location>
</feature>
<sequence>MKLHFGFLIFTASALSGSGIAFLLHPMASRLGTWGPGIAAVLVSSAVSTFLACQLDRLRIKAIRAFAGPILLFAAFAFGIRDGGKLLGISVLWAGLLFAVLDSLALMRVEGPISDRLQEDFS</sequence>
<protein>
    <submittedName>
        <fullName evidence="2">Uncharacterized protein</fullName>
    </submittedName>
</protein>
<evidence type="ECO:0000256" key="1">
    <source>
        <dbReference type="SAM" id="Phobius"/>
    </source>
</evidence>
<proteinExistence type="predicted"/>
<accession>A0A840UUB4</accession>
<keyword evidence="1" id="KW-0472">Membrane</keyword>
<comment type="caution">
    <text evidence="2">The sequence shown here is derived from an EMBL/GenBank/DDBJ whole genome shotgun (WGS) entry which is preliminary data.</text>
</comment>
<name>A0A840UUB4_9BACT</name>
<dbReference type="AlphaFoldDB" id="A0A840UUB4"/>
<reference evidence="2 3" key="1">
    <citation type="submission" date="2020-08" db="EMBL/GenBank/DDBJ databases">
        <title>Genomic Encyclopedia of Type Strains, Phase IV (KMG-IV): sequencing the most valuable type-strain genomes for metagenomic binning, comparative biology and taxonomic classification.</title>
        <authorList>
            <person name="Goeker M."/>
        </authorList>
    </citation>
    <scope>NUCLEOTIDE SEQUENCE [LARGE SCALE GENOMIC DNA]</scope>
    <source>
        <strain evidence="2 3">YC6886</strain>
    </source>
</reference>
<dbReference type="EMBL" id="JACHFD010000001">
    <property type="protein sequence ID" value="MBB5349787.1"/>
    <property type="molecule type" value="Genomic_DNA"/>
</dbReference>
<evidence type="ECO:0000313" key="3">
    <source>
        <dbReference type="Proteomes" id="UP000557717"/>
    </source>
</evidence>
<feature type="transmembrane region" description="Helical" evidence="1">
    <location>
        <begin position="34"/>
        <end position="55"/>
    </location>
</feature>
<organism evidence="2 3">
    <name type="scientific">Haloferula luteola</name>
    <dbReference type="NCBI Taxonomy" id="595692"/>
    <lineage>
        <taxon>Bacteria</taxon>
        <taxon>Pseudomonadati</taxon>
        <taxon>Verrucomicrobiota</taxon>
        <taxon>Verrucomicrobiia</taxon>
        <taxon>Verrucomicrobiales</taxon>
        <taxon>Verrucomicrobiaceae</taxon>
        <taxon>Haloferula</taxon>
    </lineage>
</organism>
<keyword evidence="3" id="KW-1185">Reference proteome</keyword>